<organism evidence="2 3">
    <name type="scientific">Nocardia pseudobrasiliensis</name>
    <dbReference type="NCBI Taxonomy" id="45979"/>
    <lineage>
        <taxon>Bacteria</taxon>
        <taxon>Bacillati</taxon>
        <taxon>Actinomycetota</taxon>
        <taxon>Actinomycetes</taxon>
        <taxon>Mycobacteriales</taxon>
        <taxon>Nocardiaceae</taxon>
        <taxon>Nocardia</taxon>
    </lineage>
</organism>
<gene>
    <name evidence="2" type="ORF">DFR76_10355</name>
</gene>
<feature type="signal peptide" evidence="1">
    <location>
        <begin position="1"/>
        <end position="23"/>
    </location>
</feature>
<proteinExistence type="predicted"/>
<dbReference type="RefSeq" id="WP_082876332.1">
    <property type="nucleotide sequence ID" value="NZ_QQBC01000003.1"/>
</dbReference>
<accession>A0A370IC52</accession>
<dbReference type="EMBL" id="QQBC01000003">
    <property type="protein sequence ID" value="RDI66984.1"/>
    <property type="molecule type" value="Genomic_DNA"/>
</dbReference>
<dbReference type="AlphaFoldDB" id="A0A370IC52"/>
<keyword evidence="1" id="KW-0732">Signal</keyword>
<feature type="chain" id="PRO_5039692170" description="Secreted protein" evidence="1">
    <location>
        <begin position="24"/>
        <end position="292"/>
    </location>
</feature>
<evidence type="ECO:0000256" key="1">
    <source>
        <dbReference type="SAM" id="SignalP"/>
    </source>
</evidence>
<protein>
    <recommendedName>
        <fullName evidence="4">Secreted protein</fullName>
    </recommendedName>
</protein>
<evidence type="ECO:0000313" key="2">
    <source>
        <dbReference type="EMBL" id="RDI66984.1"/>
    </source>
</evidence>
<comment type="caution">
    <text evidence="2">The sequence shown here is derived from an EMBL/GenBank/DDBJ whole genome shotgun (WGS) entry which is preliminary data.</text>
</comment>
<evidence type="ECO:0000313" key="3">
    <source>
        <dbReference type="Proteomes" id="UP000254869"/>
    </source>
</evidence>
<evidence type="ECO:0008006" key="4">
    <source>
        <dbReference type="Google" id="ProtNLM"/>
    </source>
</evidence>
<name>A0A370IC52_9NOCA</name>
<dbReference type="Proteomes" id="UP000254869">
    <property type="component" value="Unassembled WGS sequence"/>
</dbReference>
<dbReference type="STRING" id="1210086.GCA_001613105_06040"/>
<sequence>MGVRWAVVCAAIFLVVNGLGVAAAEPDSEPMGSNGPAALDGWRQTGARQESVFKVGEGVATRKVAGGSELVFRGVGQVPSDLSDQGWNHVGDPDSAQGYVFDAYEQSGRSSKLFRVTDPKGVVSDFTYTLEPGARFNNSWVAVSPDARWMLNGEWGQMSRFLIFAAPLLNPAAPAAGALARTGFLTLDTTVQNVQGCTFSGPTALLCTSDVPDPAGGTIPTLLEITWAGALDGRDRSAAVRTLGTLPQISTCRGTFESEGLDYDSASGNLTVVVNKPNLCKTQSTVYTFTRK</sequence>
<reference evidence="2 3" key="1">
    <citation type="submission" date="2018-07" db="EMBL/GenBank/DDBJ databases">
        <title>Genomic Encyclopedia of Type Strains, Phase IV (KMG-IV): sequencing the most valuable type-strain genomes for metagenomic binning, comparative biology and taxonomic classification.</title>
        <authorList>
            <person name="Goeker M."/>
        </authorList>
    </citation>
    <scope>NUCLEOTIDE SEQUENCE [LARGE SCALE GENOMIC DNA]</scope>
    <source>
        <strain evidence="2 3">DSM 44290</strain>
    </source>
</reference>
<keyword evidence="3" id="KW-1185">Reference proteome</keyword>